<feature type="compositionally biased region" description="Basic and acidic residues" evidence="1">
    <location>
        <begin position="9"/>
        <end position="19"/>
    </location>
</feature>
<gene>
    <name evidence="2" type="ORF">EJ02DRAFT_433163</name>
</gene>
<feature type="compositionally biased region" description="Polar residues" evidence="1">
    <location>
        <begin position="76"/>
        <end position="87"/>
    </location>
</feature>
<feature type="compositionally biased region" description="Polar residues" evidence="1">
    <location>
        <begin position="41"/>
        <end position="50"/>
    </location>
</feature>
<reference evidence="2" key="1">
    <citation type="journal article" date="2020" name="Stud. Mycol.">
        <title>101 Dothideomycetes genomes: a test case for predicting lifestyles and emergence of pathogens.</title>
        <authorList>
            <person name="Haridas S."/>
            <person name="Albert R."/>
            <person name="Binder M."/>
            <person name="Bloem J."/>
            <person name="Labutti K."/>
            <person name="Salamov A."/>
            <person name="Andreopoulos B."/>
            <person name="Baker S."/>
            <person name="Barry K."/>
            <person name="Bills G."/>
            <person name="Bluhm B."/>
            <person name="Cannon C."/>
            <person name="Castanera R."/>
            <person name="Culley D."/>
            <person name="Daum C."/>
            <person name="Ezra D."/>
            <person name="Gonzalez J."/>
            <person name="Henrissat B."/>
            <person name="Kuo A."/>
            <person name="Liang C."/>
            <person name="Lipzen A."/>
            <person name="Lutzoni F."/>
            <person name="Magnuson J."/>
            <person name="Mondo S."/>
            <person name="Nolan M."/>
            <person name="Ohm R."/>
            <person name="Pangilinan J."/>
            <person name="Park H.-J."/>
            <person name="Ramirez L."/>
            <person name="Alfaro M."/>
            <person name="Sun H."/>
            <person name="Tritt A."/>
            <person name="Yoshinaga Y."/>
            <person name="Zwiers L.-H."/>
            <person name="Turgeon B."/>
            <person name="Goodwin S."/>
            <person name="Spatafora J."/>
            <person name="Crous P."/>
            <person name="Grigoriev I."/>
        </authorList>
    </citation>
    <scope>NUCLEOTIDE SEQUENCE</scope>
    <source>
        <strain evidence="2">CBS 161.51</strain>
    </source>
</reference>
<dbReference type="EMBL" id="ML976025">
    <property type="protein sequence ID" value="KAF1943395.1"/>
    <property type="molecule type" value="Genomic_DNA"/>
</dbReference>
<dbReference type="Proteomes" id="UP000800038">
    <property type="component" value="Unassembled WGS sequence"/>
</dbReference>
<keyword evidence="3" id="KW-1185">Reference proteome</keyword>
<protein>
    <submittedName>
        <fullName evidence="2">Uncharacterized protein</fullName>
    </submittedName>
</protein>
<accession>A0A6A5SRW7</accession>
<proteinExistence type="predicted"/>
<evidence type="ECO:0000313" key="2">
    <source>
        <dbReference type="EMBL" id="KAF1943395.1"/>
    </source>
</evidence>
<feature type="region of interest" description="Disordered" evidence="1">
    <location>
        <begin position="1"/>
        <end position="103"/>
    </location>
</feature>
<evidence type="ECO:0000313" key="3">
    <source>
        <dbReference type="Proteomes" id="UP000800038"/>
    </source>
</evidence>
<evidence type="ECO:0000256" key="1">
    <source>
        <dbReference type="SAM" id="MobiDB-lite"/>
    </source>
</evidence>
<dbReference type="AlphaFoldDB" id="A0A6A5SRW7"/>
<name>A0A6A5SRW7_9PLEO</name>
<feature type="compositionally biased region" description="Low complexity" evidence="1">
    <location>
        <begin position="25"/>
        <end position="35"/>
    </location>
</feature>
<sequence>MRKRGVQLKKCEAPVRVEGPDLAPSWSRSSPGSLSAFGPQTPRSNISSSDIKIKYDTEDDALSASPNSVPELRPSSEVSPTPDSATDSPDHEEDFSSPASTKFVVVKKEEYSEPAMKLPESSQGEELYAATATASLRKRTRATSRKNEPSCKQMRMTNVQNLEYRR</sequence>
<organism evidence="2 3">
    <name type="scientific">Clathrospora elynae</name>
    <dbReference type="NCBI Taxonomy" id="706981"/>
    <lineage>
        <taxon>Eukaryota</taxon>
        <taxon>Fungi</taxon>
        <taxon>Dikarya</taxon>
        <taxon>Ascomycota</taxon>
        <taxon>Pezizomycotina</taxon>
        <taxon>Dothideomycetes</taxon>
        <taxon>Pleosporomycetidae</taxon>
        <taxon>Pleosporales</taxon>
        <taxon>Diademaceae</taxon>
        <taxon>Clathrospora</taxon>
    </lineage>
</organism>